<dbReference type="InterPro" id="IPR004358">
    <property type="entry name" value="Sig_transdc_His_kin-like_C"/>
</dbReference>
<dbReference type="Gene3D" id="1.10.287.130">
    <property type="match status" value="1"/>
</dbReference>
<keyword evidence="8" id="KW-0812">Transmembrane</keyword>
<feature type="transmembrane region" description="Helical" evidence="8">
    <location>
        <begin position="53"/>
        <end position="71"/>
    </location>
</feature>
<dbReference type="CDD" id="cd00075">
    <property type="entry name" value="HATPase"/>
    <property type="match status" value="1"/>
</dbReference>
<keyword evidence="6 10" id="KW-0418">Kinase</keyword>
<dbReference type="CDD" id="cd00082">
    <property type="entry name" value="HisKA"/>
    <property type="match status" value="1"/>
</dbReference>
<feature type="transmembrane region" description="Helical" evidence="8">
    <location>
        <begin position="180"/>
        <end position="197"/>
    </location>
</feature>
<dbReference type="InterPro" id="IPR050980">
    <property type="entry name" value="2C_sensor_his_kinase"/>
</dbReference>
<keyword evidence="8" id="KW-1133">Transmembrane helix</keyword>
<evidence type="ECO:0000256" key="5">
    <source>
        <dbReference type="ARBA" id="ARBA00022741"/>
    </source>
</evidence>
<evidence type="ECO:0000256" key="6">
    <source>
        <dbReference type="ARBA" id="ARBA00022777"/>
    </source>
</evidence>
<feature type="transmembrane region" description="Helical" evidence="8">
    <location>
        <begin position="131"/>
        <end position="148"/>
    </location>
</feature>
<dbReference type="InterPro" id="IPR005467">
    <property type="entry name" value="His_kinase_dom"/>
</dbReference>
<evidence type="ECO:0000259" key="9">
    <source>
        <dbReference type="PROSITE" id="PS50109"/>
    </source>
</evidence>
<dbReference type="SUPFAM" id="SSF55874">
    <property type="entry name" value="ATPase domain of HSP90 chaperone/DNA topoisomerase II/histidine kinase"/>
    <property type="match status" value="1"/>
</dbReference>
<keyword evidence="8" id="KW-0472">Membrane</keyword>
<feature type="transmembrane region" description="Helical" evidence="8">
    <location>
        <begin position="28"/>
        <end position="47"/>
    </location>
</feature>
<dbReference type="InterPro" id="IPR003661">
    <property type="entry name" value="HisK_dim/P_dom"/>
</dbReference>
<keyword evidence="3" id="KW-0597">Phosphoprotein</keyword>
<dbReference type="InterPro" id="IPR036890">
    <property type="entry name" value="HATPase_C_sf"/>
</dbReference>
<dbReference type="GO" id="GO:0000155">
    <property type="term" value="F:phosphorelay sensor kinase activity"/>
    <property type="evidence" value="ECO:0007669"/>
    <property type="project" value="InterPro"/>
</dbReference>
<evidence type="ECO:0000313" key="10">
    <source>
        <dbReference type="EMBL" id="MBC8318232.1"/>
    </source>
</evidence>
<dbReference type="PRINTS" id="PR00344">
    <property type="entry name" value="BCTRLSENSOR"/>
</dbReference>
<proteinExistence type="predicted"/>
<evidence type="ECO:0000256" key="8">
    <source>
        <dbReference type="SAM" id="Phobius"/>
    </source>
</evidence>
<dbReference type="PANTHER" id="PTHR44936">
    <property type="entry name" value="SENSOR PROTEIN CREC"/>
    <property type="match status" value="1"/>
</dbReference>
<dbReference type="GO" id="GO:0005886">
    <property type="term" value="C:plasma membrane"/>
    <property type="evidence" value="ECO:0007669"/>
    <property type="project" value="UniProtKB-SubCell"/>
</dbReference>
<keyword evidence="4" id="KW-0808">Transferase</keyword>
<keyword evidence="7" id="KW-0067">ATP-binding</keyword>
<reference evidence="10 11" key="1">
    <citation type="submission" date="2020-08" db="EMBL/GenBank/DDBJ databases">
        <title>Bridging the membrane lipid divide: bacteria of the FCB group superphylum have the potential to synthesize archaeal ether lipids.</title>
        <authorList>
            <person name="Villanueva L."/>
            <person name="Von Meijenfeldt F.A.B."/>
            <person name="Westbye A.B."/>
            <person name="Yadav S."/>
            <person name="Hopmans E.C."/>
            <person name="Dutilh B.E."/>
            <person name="Sinninghe Damste J.S."/>
        </authorList>
    </citation>
    <scope>NUCLEOTIDE SEQUENCE [LARGE SCALE GENOMIC DNA]</scope>
    <source>
        <strain evidence="10">NIOZ-UU47</strain>
    </source>
</reference>
<dbReference type="InterPro" id="IPR003594">
    <property type="entry name" value="HATPase_dom"/>
</dbReference>
<dbReference type="PANTHER" id="PTHR44936:SF10">
    <property type="entry name" value="SENSOR PROTEIN RSTB"/>
    <property type="match status" value="1"/>
</dbReference>
<evidence type="ECO:0000256" key="3">
    <source>
        <dbReference type="ARBA" id="ARBA00022553"/>
    </source>
</evidence>
<sequence length="441" mass="48848">MNDTFPITPPPEQNTDASKIAFSWLLRLRWWAMLCLVLIVAVVALFYDIKIPLPLLFVILCFQAASNLYFMYRQKNEKSVSDLLFGVVMVWDALHLTVLLYFTGGPMNPFTFLYLVHVALGAMLMRPAWSWSLAVLTMAGYASIFFIPEPEILFSSGHDVFKNPICVDTPNMLLHLQGMWAAYTISAFFIVFFMGRIQKELVGHQQTLLKLEEEKIKSERLASLATLAAGAAHEFSTPLSTIAVVAGEMIYDLKSLENGRELLEDAQLIRTQVTKCRDILGQLNADAGEPLGEHYARISVQELLAGALGTFREETGRDATSVLETEDMSLYIPVETWTRTLKGLLKNSLDAGADSISLLCSQQNGNILFTVTDNGKGMDKDTLSRAREPFYTTKETGKGMGLGLFLAKSLAERFGGHLHLSSAPGLETKVSITVSIEKITG</sequence>
<feature type="domain" description="Histidine kinase" evidence="9">
    <location>
        <begin position="230"/>
        <end position="438"/>
    </location>
</feature>
<dbReference type="AlphaFoldDB" id="A0A8J6TG22"/>
<comment type="catalytic activity">
    <reaction evidence="1">
        <text>ATP + protein L-histidine = ADP + protein N-phospho-L-histidine.</text>
        <dbReference type="EC" id="2.7.13.3"/>
    </reaction>
</comment>
<feature type="transmembrane region" description="Helical" evidence="8">
    <location>
        <begin position="83"/>
        <end position="102"/>
    </location>
</feature>
<evidence type="ECO:0000256" key="4">
    <source>
        <dbReference type="ARBA" id="ARBA00022679"/>
    </source>
</evidence>
<dbReference type="SMART" id="SM00387">
    <property type="entry name" value="HATPase_c"/>
    <property type="match status" value="1"/>
</dbReference>
<dbReference type="GO" id="GO:0005524">
    <property type="term" value="F:ATP binding"/>
    <property type="evidence" value="ECO:0007669"/>
    <property type="project" value="UniProtKB-KW"/>
</dbReference>
<evidence type="ECO:0000256" key="2">
    <source>
        <dbReference type="ARBA" id="ARBA00012438"/>
    </source>
</evidence>
<evidence type="ECO:0000256" key="7">
    <source>
        <dbReference type="ARBA" id="ARBA00022840"/>
    </source>
</evidence>
<dbReference type="Pfam" id="PF02518">
    <property type="entry name" value="HATPase_c"/>
    <property type="match status" value="1"/>
</dbReference>
<comment type="caution">
    <text evidence="10">The sequence shown here is derived from an EMBL/GenBank/DDBJ whole genome shotgun (WGS) entry which is preliminary data.</text>
</comment>
<gene>
    <name evidence="10" type="ORF">H8E41_10030</name>
</gene>
<evidence type="ECO:0000256" key="1">
    <source>
        <dbReference type="ARBA" id="ARBA00000085"/>
    </source>
</evidence>
<dbReference type="Proteomes" id="UP000614424">
    <property type="component" value="Unassembled WGS sequence"/>
</dbReference>
<evidence type="ECO:0000313" key="11">
    <source>
        <dbReference type="Proteomes" id="UP000614424"/>
    </source>
</evidence>
<keyword evidence="5" id="KW-0547">Nucleotide-binding</keyword>
<name>A0A8J6TG22_9BACT</name>
<dbReference type="Gene3D" id="3.30.565.10">
    <property type="entry name" value="Histidine kinase-like ATPase, C-terminal domain"/>
    <property type="match status" value="1"/>
</dbReference>
<dbReference type="EMBL" id="JACNJZ010000138">
    <property type="protein sequence ID" value="MBC8318232.1"/>
    <property type="molecule type" value="Genomic_DNA"/>
</dbReference>
<dbReference type="EC" id="2.7.13.3" evidence="2"/>
<protein>
    <recommendedName>
        <fullName evidence="2">histidine kinase</fullName>
        <ecNumber evidence="2">2.7.13.3</ecNumber>
    </recommendedName>
</protein>
<dbReference type="PROSITE" id="PS50109">
    <property type="entry name" value="HIS_KIN"/>
    <property type="match status" value="1"/>
</dbReference>
<organism evidence="10 11">
    <name type="scientific">Candidatus Desulfobia pelagia</name>
    <dbReference type="NCBI Taxonomy" id="2841692"/>
    <lineage>
        <taxon>Bacteria</taxon>
        <taxon>Pseudomonadati</taxon>
        <taxon>Thermodesulfobacteriota</taxon>
        <taxon>Desulfobulbia</taxon>
        <taxon>Desulfobulbales</taxon>
        <taxon>Desulfobulbaceae</taxon>
        <taxon>Candidatus Desulfobia</taxon>
    </lineage>
</organism>
<accession>A0A8J6TG22</accession>